<feature type="compositionally biased region" description="Polar residues" evidence="1">
    <location>
        <begin position="27"/>
        <end position="40"/>
    </location>
</feature>
<name>A0A444YNQ1_ARAHY</name>
<evidence type="ECO:0000313" key="3">
    <source>
        <dbReference type="Proteomes" id="UP000289738"/>
    </source>
</evidence>
<proteinExistence type="predicted"/>
<dbReference type="EMBL" id="SDMP01000016">
    <property type="protein sequence ID" value="RYR03590.1"/>
    <property type="molecule type" value="Genomic_DNA"/>
</dbReference>
<organism evidence="2 3">
    <name type="scientific">Arachis hypogaea</name>
    <name type="common">Peanut</name>
    <dbReference type="NCBI Taxonomy" id="3818"/>
    <lineage>
        <taxon>Eukaryota</taxon>
        <taxon>Viridiplantae</taxon>
        <taxon>Streptophyta</taxon>
        <taxon>Embryophyta</taxon>
        <taxon>Tracheophyta</taxon>
        <taxon>Spermatophyta</taxon>
        <taxon>Magnoliopsida</taxon>
        <taxon>eudicotyledons</taxon>
        <taxon>Gunneridae</taxon>
        <taxon>Pentapetalae</taxon>
        <taxon>rosids</taxon>
        <taxon>fabids</taxon>
        <taxon>Fabales</taxon>
        <taxon>Fabaceae</taxon>
        <taxon>Papilionoideae</taxon>
        <taxon>50 kb inversion clade</taxon>
        <taxon>dalbergioids sensu lato</taxon>
        <taxon>Dalbergieae</taxon>
        <taxon>Pterocarpus clade</taxon>
        <taxon>Arachis</taxon>
    </lineage>
</organism>
<sequence>MLPDSGDSVPATARSFLPPCNVPRHAPQTSTTNIQNSEPSHVNLAANANDVDSLDQEADDPSVDSSAQSRKRRKTTEFWAVKIIDSDGTIKRARLSVREAMEWPNSRKIMLRFNRAKQAIVEWRAWSVGN</sequence>
<gene>
    <name evidence="2" type="ORF">Ahy_B06g082642</name>
</gene>
<dbReference type="AlphaFoldDB" id="A0A444YNQ1"/>
<evidence type="ECO:0000256" key="1">
    <source>
        <dbReference type="SAM" id="MobiDB-lite"/>
    </source>
</evidence>
<feature type="region of interest" description="Disordered" evidence="1">
    <location>
        <begin position="1"/>
        <end position="74"/>
    </location>
</feature>
<keyword evidence="3" id="KW-1185">Reference proteome</keyword>
<feature type="compositionally biased region" description="Acidic residues" evidence="1">
    <location>
        <begin position="52"/>
        <end position="62"/>
    </location>
</feature>
<evidence type="ECO:0000313" key="2">
    <source>
        <dbReference type="EMBL" id="RYR03590.1"/>
    </source>
</evidence>
<comment type="caution">
    <text evidence="2">The sequence shown here is derived from an EMBL/GenBank/DDBJ whole genome shotgun (WGS) entry which is preliminary data.</text>
</comment>
<protein>
    <submittedName>
        <fullName evidence="2">Uncharacterized protein</fullName>
    </submittedName>
</protein>
<accession>A0A444YNQ1</accession>
<dbReference type="Proteomes" id="UP000289738">
    <property type="component" value="Chromosome B06"/>
</dbReference>
<reference evidence="2 3" key="1">
    <citation type="submission" date="2019-01" db="EMBL/GenBank/DDBJ databases">
        <title>Sequencing of cultivated peanut Arachis hypogaea provides insights into genome evolution and oil improvement.</title>
        <authorList>
            <person name="Chen X."/>
        </authorList>
    </citation>
    <scope>NUCLEOTIDE SEQUENCE [LARGE SCALE GENOMIC DNA]</scope>
    <source>
        <strain evidence="3">cv. Fuhuasheng</strain>
        <tissue evidence="2">Leaves</tissue>
    </source>
</reference>